<comment type="caution">
    <text evidence="2">The sequence shown here is derived from an EMBL/GenBank/DDBJ whole genome shotgun (WGS) entry which is preliminary data.</text>
</comment>
<gene>
    <name evidence="2" type="ORF">ABS768_17460</name>
</gene>
<dbReference type="Proteomes" id="UP001629059">
    <property type="component" value="Unassembled WGS sequence"/>
</dbReference>
<dbReference type="InterPro" id="IPR028914">
    <property type="entry name" value="Tox-MPTase2_dom"/>
</dbReference>
<evidence type="ECO:0000259" key="1">
    <source>
        <dbReference type="Pfam" id="PF15638"/>
    </source>
</evidence>
<reference evidence="2 3" key="1">
    <citation type="submission" date="2024-06" db="EMBL/GenBank/DDBJ databases">
        <authorList>
            <person name="Kaempfer P."/>
            <person name="Viver T."/>
        </authorList>
    </citation>
    <scope>NUCLEOTIDE SEQUENCE [LARGE SCALE GENOMIC DNA]</scope>
    <source>
        <strain evidence="2 3">ST-75</strain>
    </source>
</reference>
<organism evidence="2 3">
    <name type="scientific">Flavobacterium rhizophilum</name>
    <dbReference type="NCBI Taxonomy" id="3163296"/>
    <lineage>
        <taxon>Bacteria</taxon>
        <taxon>Pseudomonadati</taxon>
        <taxon>Bacteroidota</taxon>
        <taxon>Flavobacteriia</taxon>
        <taxon>Flavobacteriales</taxon>
        <taxon>Flavobacteriaceae</taxon>
        <taxon>Flavobacterium</taxon>
    </lineage>
</organism>
<dbReference type="Pfam" id="PF15638">
    <property type="entry name" value="Tox-MPTase2"/>
    <property type="match status" value="1"/>
</dbReference>
<dbReference type="PANTHER" id="PTHR32305:SF15">
    <property type="entry name" value="PROTEIN RHSA-RELATED"/>
    <property type="match status" value="1"/>
</dbReference>
<name>A0ABW8YIJ7_9FLAO</name>
<dbReference type="InterPro" id="IPR050708">
    <property type="entry name" value="T6SS_VgrG/RHS"/>
</dbReference>
<accession>A0ABW8YIJ7</accession>
<dbReference type="InterPro" id="IPR022385">
    <property type="entry name" value="Rhs_assc_core"/>
</dbReference>
<evidence type="ECO:0000313" key="3">
    <source>
        <dbReference type="Proteomes" id="UP001629059"/>
    </source>
</evidence>
<dbReference type="PANTHER" id="PTHR32305">
    <property type="match status" value="1"/>
</dbReference>
<sequence length="314" mass="36060">MSQHIEYMPFGEMLVDEHINSFNTPFKFNGKEYDEETGNYYYGARYYDPKWSMFIGVDPLAEKYPDWSSYAYCFNNPIRYVDPTGMKGEDHIFDIKGKLIEDTGEGSSIYIDIDGKRLKPSQLDSSNKEHRQAMANVAGYYRRQMKKDGLMGAAYDKKQPQSSFNPAYTPSDNIMRLNGNGCFSESIDDYNNLKNIIFHEAEHVSNHKGGIESTFKNHAEIYYQQMKDDTFSRTTDSFKSGTVTSFALYLLNMDKSTEENHTSSIESLINNFNALNTGYKLIVPNPTYQKGNLNIIKIHPDGSKNEVKFMELDN</sequence>
<protein>
    <submittedName>
        <fullName evidence="2">RHS repeat-associated core domain-containing protein</fullName>
    </submittedName>
</protein>
<feature type="domain" description="Tox-MPTase2" evidence="1">
    <location>
        <begin position="93"/>
        <end position="276"/>
    </location>
</feature>
<dbReference type="NCBIfam" id="TIGR03696">
    <property type="entry name" value="Rhs_assc_core"/>
    <property type="match status" value="1"/>
</dbReference>
<dbReference type="Gene3D" id="2.180.10.10">
    <property type="entry name" value="RHS repeat-associated core"/>
    <property type="match status" value="1"/>
</dbReference>
<evidence type="ECO:0000313" key="2">
    <source>
        <dbReference type="EMBL" id="MFL9839287.1"/>
    </source>
</evidence>
<keyword evidence="3" id="KW-1185">Reference proteome</keyword>
<proteinExistence type="predicted"/>
<dbReference type="EMBL" id="JBELQB010000022">
    <property type="protein sequence ID" value="MFL9839287.1"/>
    <property type="molecule type" value="Genomic_DNA"/>
</dbReference>